<dbReference type="GO" id="GO:0006826">
    <property type="term" value="P:iron ion transport"/>
    <property type="evidence" value="ECO:0007669"/>
    <property type="project" value="UniProtKB-KW"/>
</dbReference>
<dbReference type="Gene3D" id="2.40.170.20">
    <property type="entry name" value="TonB-dependent receptor, beta-barrel domain"/>
    <property type="match status" value="1"/>
</dbReference>
<name>A0AAP6Y0E9_9GAMM</name>
<evidence type="ECO:0000256" key="12">
    <source>
        <dbReference type="RuleBase" id="RU003357"/>
    </source>
</evidence>
<dbReference type="PANTHER" id="PTHR32552:SF81">
    <property type="entry name" value="TONB-DEPENDENT OUTER MEMBRANE RECEPTOR"/>
    <property type="match status" value="1"/>
</dbReference>
<dbReference type="RefSeq" id="WP_169043622.1">
    <property type="nucleotide sequence ID" value="NZ_JABBYB010000001.1"/>
</dbReference>
<evidence type="ECO:0000313" key="17">
    <source>
        <dbReference type="Proteomes" id="UP000549590"/>
    </source>
</evidence>
<keyword evidence="4" id="KW-0410">Iron transport</keyword>
<dbReference type="InterPro" id="IPR036942">
    <property type="entry name" value="Beta-barrel_TonB_sf"/>
</dbReference>
<dbReference type="AlphaFoldDB" id="A0AAP6Y0E9"/>
<feature type="domain" description="TonB-dependent receptor-like beta-barrel" evidence="14">
    <location>
        <begin position="239"/>
        <end position="692"/>
    </location>
</feature>
<dbReference type="GO" id="GO:0009279">
    <property type="term" value="C:cell outer membrane"/>
    <property type="evidence" value="ECO:0007669"/>
    <property type="project" value="UniProtKB-SubCell"/>
</dbReference>
<keyword evidence="8 12" id="KW-0798">TonB box</keyword>
<comment type="similarity">
    <text evidence="11 12">Belongs to the TonB-dependent receptor family.</text>
</comment>
<dbReference type="Proteomes" id="UP000549590">
    <property type="component" value="Unassembled WGS sequence"/>
</dbReference>
<keyword evidence="2 11" id="KW-0813">Transport</keyword>
<keyword evidence="3 11" id="KW-1134">Transmembrane beta strand</keyword>
<evidence type="ECO:0000256" key="9">
    <source>
        <dbReference type="ARBA" id="ARBA00023136"/>
    </source>
</evidence>
<keyword evidence="9 11" id="KW-0472">Membrane</keyword>
<evidence type="ECO:0000256" key="2">
    <source>
        <dbReference type="ARBA" id="ARBA00022448"/>
    </source>
</evidence>
<evidence type="ECO:0000256" key="13">
    <source>
        <dbReference type="SAM" id="SignalP"/>
    </source>
</evidence>
<keyword evidence="6" id="KW-0408">Iron</keyword>
<comment type="subcellular location">
    <subcellularLocation>
        <location evidence="1 11">Cell outer membrane</location>
        <topology evidence="1 11">Multi-pass membrane protein</topology>
    </subcellularLocation>
</comment>
<evidence type="ECO:0000256" key="4">
    <source>
        <dbReference type="ARBA" id="ARBA00022496"/>
    </source>
</evidence>
<dbReference type="CDD" id="cd01347">
    <property type="entry name" value="ligand_gated_channel"/>
    <property type="match status" value="1"/>
</dbReference>
<dbReference type="InterPro" id="IPR039426">
    <property type="entry name" value="TonB-dep_rcpt-like"/>
</dbReference>
<evidence type="ECO:0000259" key="14">
    <source>
        <dbReference type="Pfam" id="PF00593"/>
    </source>
</evidence>
<evidence type="ECO:0000256" key="5">
    <source>
        <dbReference type="ARBA" id="ARBA00022692"/>
    </source>
</evidence>
<evidence type="ECO:0000256" key="3">
    <source>
        <dbReference type="ARBA" id="ARBA00022452"/>
    </source>
</evidence>
<evidence type="ECO:0000256" key="8">
    <source>
        <dbReference type="ARBA" id="ARBA00023077"/>
    </source>
</evidence>
<dbReference type="InterPro" id="IPR000531">
    <property type="entry name" value="Beta-barrel_TonB"/>
</dbReference>
<feature type="chain" id="PRO_5042855259" evidence="13">
    <location>
        <begin position="29"/>
        <end position="725"/>
    </location>
</feature>
<evidence type="ECO:0000256" key="7">
    <source>
        <dbReference type="ARBA" id="ARBA00023065"/>
    </source>
</evidence>
<evidence type="ECO:0000256" key="10">
    <source>
        <dbReference type="ARBA" id="ARBA00023237"/>
    </source>
</evidence>
<evidence type="ECO:0000256" key="6">
    <source>
        <dbReference type="ARBA" id="ARBA00023004"/>
    </source>
</evidence>
<dbReference type="SUPFAM" id="SSF56935">
    <property type="entry name" value="Porins"/>
    <property type="match status" value="1"/>
</dbReference>
<sequence>MTISNRFCPKKVALAVIIATSGSTQLYANELDTEGSNKVDKIEKIVVTSRGRTETLQQIPDSVTVFTGDDIKAARISTIKDFSSLTPNLNVSTNFRSGLNFVTVRGLITPQVGEAPIAYVVDGITVPNLEFINQGLHDIERIEVLRGPQGALYGKNAIGGAINIVTKQATDEFEGSVQASVAQGNDKKLNVALSGPIVQDKAYFRLSANYQDTDGLIENSFLNEKVDYVDDAFGFQGMLEFYLSDYTKLTFHGNYAEKTQGSNYMGFITSDQLEDFSLQPEANAVGRDESTLWSVSVKLDHETDYGDLTFIASANDSDIMFFSDGDFTHQAPSDDNFYFPNTQINPIEENSSSFETRFTSPTDNALRWSIGAYYESKDRNVSYDQVLDFTPTQRVTYQDVKADIANDPSLVITGEKTVQESTAYALFGQANYDVVEDIELTVALRYDSEERDAFDKRDPSASKVNETFSELQPKASIAWQISDDHLLYSTYSKGFRSGGFNEYAPSVIRKYDQEISDTVELGLKTTWLDGKVWVNMSLFHIDQQDAQFTRLNPTTFTLENLNIDEVAIDGFELEMSATLTDYLTVNFGLGLIDNEITKNQGVDILSGRDLAATEGGTMPYVSDFNLNGSVDYSQQAFADYEFKARLSFNTLGPRSFDIFNEDTGKTDTHTFLNANFTLENEQWSTSIFISNLTDEASPETVFLFNPLIRMRNQPRQVGVQVRYNF</sequence>
<keyword evidence="16" id="KW-0675">Receptor</keyword>
<dbReference type="PANTHER" id="PTHR32552">
    <property type="entry name" value="FERRICHROME IRON RECEPTOR-RELATED"/>
    <property type="match status" value="1"/>
</dbReference>
<gene>
    <name evidence="16" type="ORF">HHE94_01855</name>
</gene>
<organism evidence="16 17">
    <name type="scientific">Pseudoalteromonas arctica</name>
    <dbReference type="NCBI Taxonomy" id="394751"/>
    <lineage>
        <taxon>Bacteria</taxon>
        <taxon>Pseudomonadati</taxon>
        <taxon>Pseudomonadota</taxon>
        <taxon>Gammaproteobacteria</taxon>
        <taxon>Alteromonadales</taxon>
        <taxon>Pseudoalteromonadaceae</taxon>
        <taxon>Pseudoalteromonas</taxon>
    </lineage>
</organism>
<keyword evidence="7" id="KW-0406">Ion transport</keyword>
<protein>
    <submittedName>
        <fullName evidence="16">TonB-dependent receptor</fullName>
    </submittedName>
</protein>
<keyword evidence="5 11" id="KW-0812">Transmembrane</keyword>
<dbReference type="Pfam" id="PF07715">
    <property type="entry name" value="Plug"/>
    <property type="match status" value="1"/>
</dbReference>
<reference evidence="16 17" key="1">
    <citation type="submission" date="2020-04" db="EMBL/GenBank/DDBJ databases">
        <title>Genome sequencing and assembly of Pseudoalteromonas arctica.</title>
        <authorList>
            <person name="Cook G.M."/>
        </authorList>
    </citation>
    <scope>NUCLEOTIDE SEQUENCE [LARGE SCALE GENOMIC DNA]</scope>
    <source>
        <strain evidence="16 17">NEC-BIFX-2020_001</strain>
    </source>
</reference>
<evidence type="ECO:0000256" key="11">
    <source>
        <dbReference type="PROSITE-ProRule" id="PRU01360"/>
    </source>
</evidence>
<evidence type="ECO:0000313" key="16">
    <source>
        <dbReference type="EMBL" id="NMP01470.1"/>
    </source>
</evidence>
<dbReference type="EMBL" id="JABBYB010000001">
    <property type="protein sequence ID" value="NMP01470.1"/>
    <property type="molecule type" value="Genomic_DNA"/>
</dbReference>
<dbReference type="Pfam" id="PF00593">
    <property type="entry name" value="TonB_dep_Rec_b-barrel"/>
    <property type="match status" value="1"/>
</dbReference>
<dbReference type="InterPro" id="IPR012910">
    <property type="entry name" value="Plug_dom"/>
</dbReference>
<accession>A0AAP6Y0E9</accession>
<evidence type="ECO:0000256" key="1">
    <source>
        <dbReference type="ARBA" id="ARBA00004571"/>
    </source>
</evidence>
<feature type="signal peptide" evidence="13">
    <location>
        <begin position="1"/>
        <end position="28"/>
    </location>
</feature>
<keyword evidence="13" id="KW-0732">Signal</keyword>
<feature type="domain" description="TonB-dependent receptor plug" evidence="15">
    <location>
        <begin position="56"/>
        <end position="161"/>
    </location>
</feature>
<evidence type="ECO:0000259" key="15">
    <source>
        <dbReference type="Pfam" id="PF07715"/>
    </source>
</evidence>
<comment type="caution">
    <text evidence="16">The sequence shown here is derived from an EMBL/GenBank/DDBJ whole genome shotgun (WGS) entry which is preliminary data.</text>
</comment>
<dbReference type="PROSITE" id="PS52016">
    <property type="entry name" value="TONB_DEPENDENT_REC_3"/>
    <property type="match status" value="1"/>
</dbReference>
<keyword evidence="10 11" id="KW-0998">Cell outer membrane</keyword>
<proteinExistence type="inferred from homology"/>